<accession>A0A6C0HL14</accession>
<evidence type="ECO:0000259" key="1">
    <source>
        <dbReference type="Pfam" id="PF04480"/>
    </source>
</evidence>
<organism evidence="3">
    <name type="scientific">viral metagenome</name>
    <dbReference type="NCBI Taxonomy" id="1070528"/>
    <lineage>
        <taxon>unclassified sequences</taxon>
        <taxon>metagenomes</taxon>
        <taxon>organismal metagenomes</taxon>
    </lineage>
</organism>
<dbReference type="InterPro" id="IPR025487">
    <property type="entry name" value="DUF4379"/>
</dbReference>
<dbReference type="EMBL" id="MN739981">
    <property type="protein sequence ID" value="QHT81368.1"/>
    <property type="molecule type" value="Genomic_DNA"/>
</dbReference>
<evidence type="ECO:0000259" key="2">
    <source>
        <dbReference type="Pfam" id="PF14311"/>
    </source>
</evidence>
<dbReference type="SUPFAM" id="SSF52980">
    <property type="entry name" value="Restriction endonuclease-like"/>
    <property type="match status" value="1"/>
</dbReference>
<dbReference type="InterPro" id="IPR011335">
    <property type="entry name" value="Restrct_endonuc-II-like"/>
</dbReference>
<evidence type="ECO:0008006" key="4">
    <source>
        <dbReference type="Google" id="ProtNLM"/>
    </source>
</evidence>
<sequence>MAKEIPFDKSFASHEKAQYWSDKNELKPKNIAKFSNKKYIFDCNCGHEFETVLSHISRGSWCSYCSSPPQKLCNIEDCKTCFEKSFASHEKAQYWSDKNKLKPKQVMKGSHKKYIFDCNCGHEFETVLSHISRGSWCSYCCNPPIKLCYKENCNMCYEKSFASHEKAKYWSDKNELFPTNVFKNANIKYIFNCNNCTHSFYINLANVNCGYWCPYCANKSLCEDKECQYCFQKSFASHAKAIYWSNKNKVQPINIIKGTHKKYWFNCNCKHEFISSIENITIKNTWCNYCANKKLCEKEECKICFKKSFASHEKSKYWSDKNKVNPKDIFKSTGDKYWFKCNKDHEFESQLNNIINGSWCRYCVNKTEQKLYDNLQPIYNNLEQQYKAEWCKSDSTNKCYPFDFILEEHKIIIELDGLQHFEQVSNWDSPEKTHERDKYKMKQANDNGYSIIRILQENVFYDTYQWLEELKTNIEKIITENKVQNIFMCKYNEYKIFEVLE</sequence>
<dbReference type="Pfam" id="PF14311">
    <property type="entry name" value="DUF4379"/>
    <property type="match status" value="4"/>
</dbReference>
<feature type="domain" description="Treble clef zinc finger" evidence="2">
    <location>
        <begin position="92"/>
        <end position="142"/>
    </location>
</feature>
<feature type="domain" description="Treble clef zinc finger" evidence="2">
    <location>
        <begin position="245"/>
        <end position="293"/>
    </location>
</feature>
<feature type="domain" description="Treble clef zinc finger" evidence="2">
    <location>
        <begin position="316"/>
        <end position="366"/>
    </location>
</feature>
<dbReference type="Gene3D" id="3.40.960.10">
    <property type="entry name" value="VSR Endonuclease"/>
    <property type="match status" value="1"/>
</dbReference>
<dbReference type="AlphaFoldDB" id="A0A6C0HL14"/>
<dbReference type="Pfam" id="PF04480">
    <property type="entry name" value="DUF559"/>
    <property type="match status" value="1"/>
</dbReference>
<proteinExistence type="predicted"/>
<feature type="domain" description="DUF559" evidence="1">
    <location>
        <begin position="399"/>
        <end position="474"/>
    </location>
</feature>
<reference evidence="3" key="1">
    <citation type="journal article" date="2020" name="Nature">
        <title>Giant virus diversity and host interactions through global metagenomics.</title>
        <authorList>
            <person name="Schulz F."/>
            <person name="Roux S."/>
            <person name="Paez-Espino D."/>
            <person name="Jungbluth S."/>
            <person name="Walsh D.A."/>
            <person name="Denef V.J."/>
            <person name="McMahon K.D."/>
            <person name="Konstantinidis K.T."/>
            <person name="Eloe-Fadrosh E.A."/>
            <person name="Kyrpides N.C."/>
            <person name="Woyke T."/>
        </authorList>
    </citation>
    <scope>NUCLEOTIDE SEQUENCE</scope>
    <source>
        <strain evidence="3">GVMAG-M-3300023184-13</strain>
    </source>
</reference>
<name>A0A6C0HL14_9ZZZZ</name>
<feature type="domain" description="Treble clef zinc finger" evidence="2">
    <location>
        <begin position="18"/>
        <end position="66"/>
    </location>
</feature>
<protein>
    <recommendedName>
        <fullName evidence="4">DUF559 domain-containing protein</fullName>
    </recommendedName>
</protein>
<evidence type="ECO:0000313" key="3">
    <source>
        <dbReference type="EMBL" id="QHT81368.1"/>
    </source>
</evidence>
<dbReference type="InterPro" id="IPR007569">
    <property type="entry name" value="DUF559"/>
</dbReference>